<evidence type="ECO:0000256" key="15">
    <source>
        <dbReference type="ARBA" id="ARBA00030048"/>
    </source>
</evidence>
<organism evidence="25 26">
    <name type="scientific">Brevundimonas subvibrioides</name>
    <dbReference type="NCBI Taxonomy" id="74313"/>
    <lineage>
        <taxon>Bacteria</taxon>
        <taxon>Pseudomonadati</taxon>
        <taxon>Pseudomonadota</taxon>
        <taxon>Alphaproteobacteria</taxon>
        <taxon>Caulobacterales</taxon>
        <taxon>Caulobacteraceae</taxon>
        <taxon>Brevundimonas</taxon>
    </lineage>
</organism>
<dbReference type="GO" id="GO:0005737">
    <property type="term" value="C:cytoplasm"/>
    <property type="evidence" value="ECO:0007669"/>
    <property type="project" value="TreeGrafter"/>
</dbReference>
<dbReference type="PROSITE" id="PS01012">
    <property type="entry name" value="FOLYLPOLYGLU_SYNT_2"/>
    <property type="match status" value="1"/>
</dbReference>
<evidence type="ECO:0000256" key="21">
    <source>
        <dbReference type="ARBA" id="ARBA00049161"/>
    </source>
</evidence>
<dbReference type="GO" id="GO:0046872">
    <property type="term" value="F:metal ion binding"/>
    <property type="evidence" value="ECO:0007669"/>
    <property type="project" value="UniProtKB-KW"/>
</dbReference>
<evidence type="ECO:0000256" key="11">
    <source>
        <dbReference type="ARBA" id="ARBA00022741"/>
    </source>
</evidence>
<evidence type="ECO:0000313" key="25">
    <source>
        <dbReference type="EMBL" id="OYX35652.1"/>
    </source>
</evidence>
<evidence type="ECO:0000256" key="12">
    <source>
        <dbReference type="ARBA" id="ARBA00022840"/>
    </source>
</evidence>
<sequence length="429" mass="44429">MDPVSARLRARHPQKIDLSLDRMRTLCAVLGQPQLSLPPVIHVAGTNGKGSTVAFLRAMAEAAGLRVHVYTSPHLVRFNERIRLAGELISDEALSRILDRIEAVRGVETTVFESATAAAFVAMSKTPADLAIVEVGLGGSLDATNVIERPLLSVIAPVDLDHAEFLGTDIAGIAGEKAGILKAGARGIVARQSETAMAVIEARAAAVHTPLTVMGTDFDAWGERGGMVFQNTERFLDLPAPALIGPHQIANAGLAAAVALELDLPETAIAEGIAAARWPARMQRLTAGPYGARAKAAGEQGGAELWLDGGHNPHAARALAQSLAERQARAPRPLALIVGMLANKDHGGFFEALKDSGAHIFTVGFDGAAAEPEALAAVARGHGLGAQAAPSVRSALARALSLGAGRVVICGSLYLAGEVLGADPATWPS</sequence>
<dbReference type="GO" id="GO:0046656">
    <property type="term" value="P:folic acid biosynthetic process"/>
    <property type="evidence" value="ECO:0007669"/>
    <property type="project" value="UniProtKB-KW"/>
</dbReference>
<dbReference type="InterPro" id="IPR001645">
    <property type="entry name" value="Folylpolyglutamate_synth"/>
</dbReference>
<evidence type="ECO:0000256" key="2">
    <source>
        <dbReference type="ARBA" id="ARBA00002714"/>
    </source>
</evidence>
<evidence type="ECO:0000256" key="17">
    <source>
        <dbReference type="ARBA" id="ARBA00032510"/>
    </source>
</evidence>
<dbReference type="Gene3D" id="3.90.190.20">
    <property type="entry name" value="Mur ligase, C-terminal domain"/>
    <property type="match status" value="1"/>
</dbReference>
<keyword evidence="10" id="KW-0479">Metal-binding</keyword>
<dbReference type="Pfam" id="PF08245">
    <property type="entry name" value="Mur_ligase_M"/>
    <property type="match status" value="1"/>
</dbReference>
<dbReference type="AlphaFoldDB" id="A0A258FV74"/>
<comment type="pathway">
    <text evidence="3">Cofactor biosynthesis; tetrahydrofolate biosynthesis; 7,8-dihydrofolate from 2-amino-4-hydroxy-6-hydroxymethyl-7,8-dihydropteridine diphosphate and 4-aminobenzoate: step 2/2.</text>
</comment>
<dbReference type="InterPro" id="IPR018109">
    <property type="entry name" value="Folylpolyglutamate_synth_CS"/>
</dbReference>
<dbReference type="Pfam" id="PF02875">
    <property type="entry name" value="Mur_ligase_C"/>
    <property type="match status" value="1"/>
</dbReference>
<comment type="pathway">
    <text evidence="4">Cofactor biosynthesis; tetrahydrofolylpolyglutamate biosynthesis.</text>
</comment>
<feature type="domain" description="Mur ligase C-terminal" evidence="23">
    <location>
        <begin position="296"/>
        <end position="411"/>
    </location>
</feature>
<dbReference type="PANTHER" id="PTHR11136:SF0">
    <property type="entry name" value="DIHYDROFOLATE SYNTHETASE-RELATED"/>
    <property type="match status" value="1"/>
</dbReference>
<keyword evidence="11 22" id="KW-0547">Nucleotide-binding</keyword>
<comment type="similarity">
    <text evidence="5 22">Belongs to the folylpolyglutamate synthase family.</text>
</comment>
<evidence type="ECO:0000256" key="18">
    <source>
        <dbReference type="ARBA" id="ARBA00047493"/>
    </source>
</evidence>
<evidence type="ECO:0000256" key="14">
    <source>
        <dbReference type="ARBA" id="ARBA00022909"/>
    </source>
</evidence>
<keyword evidence="13" id="KW-0460">Magnesium</keyword>
<dbReference type="GO" id="GO:0046654">
    <property type="term" value="P:tetrahydrofolate biosynthetic process"/>
    <property type="evidence" value="ECO:0007669"/>
    <property type="project" value="UniProtKB-UniPathway"/>
</dbReference>
<dbReference type="GO" id="GO:0004326">
    <property type="term" value="F:tetrahydrofolylpolyglutamate synthase activity"/>
    <property type="evidence" value="ECO:0007669"/>
    <property type="project" value="UniProtKB-EC"/>
</dbReference>
<evidence type="ECO:0000256" key="9">
    <source>
        <dbReference type="ARBA" id="ARBA00022598"/>
    </source>
</evidence>
<dbReference type="InterPro" id="IPR004101">
    <property type="entry name" value="Mur_ligase_C"/>
</dbReference>
<protein>
    <recommendedName>
        <fullName evidence="8">Dihydrofolate synthase/folylpolyglutamate synthase</fullName>
        <ecNumber evidence="6">6.3.2.12</ecNumber>
        <ecNumber evidence="7">6.3.2.17</ecNumber>
    </recommendedName>
    <alternativeName>
        <fullName evidence="17">Folylpoly-gamma-glutamate synthetase-dihydrofolate synthetase</fullName>
    </alternativeName>
    <alternativeName>
        <fullName evidence="15">Folylpolyglutamate synthetase</fullName>
    </alternativeName>
    <alternativeName>
        <fullName evidence="16">Tetrahydrofolylpolyglutamate synthase</fullName>
    </alternativeName>
</protein>
<dbReference type="InterPro" id="IPR036565">
    <property type="entry name" value="Mur-like_cat_sf"/>
</dbReference>
<dbReference type="GO" id="GO:0008841">
    <property type="term" value="F:dihydrofolate synthase activity"/>
    <property type="evidence" value="ECO:0007669"/>
    <property type="project" value="UniProtKB-EC"/>
</dbReference>
<dbReference type="UniPathway" id="UPA00077">
    <property type="reaction ID" value="UER00157"/>
</dbReference>
<evidence type="ECO:0000256" key="1">
    <source>
        <dbReference type="ARBA" id="ARBA00001946"/>
    </source>
</evidence>
<evidence type="ECO:0000313" key="26">
    <source>
        <dbReference type="Proteomes" id="UP000215595"/>
    </source>
</evidence>
<comment type="catalytic activity">
    <reaction evidence="21">
        <text>7,8-dihydropteroate + L-glutamate + ATP = 7,8-dihydrofolate + ADP + phosphate + H(+)</text>
        <dbReference type="Rhea" id="RHEA:23584"/>
        <dbReference type="ChEBI" id="CHEBI:15378"/>
        <dbReference type="ChEBI" id="CHEBI:17839"/>
        <dbReference type="ChEBI" id="CHEBI:29985"/>
        <dbReference type="ChEBI" id="CHEBI:30616"/>
        <dbReference type="ChEBI" id="CHEBI:43474"/>
        <dbReference type="ChEBI" id="CHEBI:57451"/>
        <dbReference type="ChEBI" id="CHEBI:456216"/>
        <dbReference type="EC" id="6.3.2.12"/>
    </reaction>
</comment>
<evidence type="ECO:0000256" key="10">
    <source>
        <dbReference type="ARBA" id="ARBA00022723"/>
    </source>
</evidence>
<evidence type="ECO:0000259" key="24">
    <source>
        <dbReference type="Pfam" id="PF08245"/>
    </source>
</evidence>
<dbReference type="Proteomes" id="UP000215595">
    <property type="component" value="Unassembled WGS sequence"/>
</dbReference>
<dbReference type="EC" id="6.3.2.12" evidence="6"/>
<comment type="catalytic activity">
    <reaction evidence="19">
        <text>10-formyltetrahydrofolyl-(gamma-L-Glu)(n) + L-glutamate + ATP = 10-formyltetrahydrofolyl-(gamma-L-Glu)(n+1) + ADP + phosphate + H(+)</text>
        <dbReference type="Rhea" id="RHEA:51904"/>
        <dbReference type="Rhea" id="RHEA-COMP:13088"/>
        <dbReference type="Rhea" id="RHEA-COMP:14300"/>
        <dbReference type="ChEBI" id="CHEBI:15378"/>
        <dbReference type="ChEBI" id="CHEBI:29985"/>
        <dbReference type="ChEBI" id="CHEBI:30616"/>
        <dbReference type="ChEBI" id="CHEBI:43474"/>
        <dbReference type="ChEBI" id="CHEBI:134413"/>
        <dbReference type="ChEBI" id="CHEBI:456216"/>
        <dbReference type="EC" id="6.3.2.17"/>
    </reaction>
</comment>
<comment type="cofactor">
    <cofactor evidence="1">
        <name>Mg(2+)</name>
        <dbReference type="ChEBI" id="CHEBI:18420"/>
    </cofactor>
</comment>
<comment type="caution">
    <text evidence="25">The sequence shown here is derived from an EMBL/GenBank/DDBJ whole genome shotgun (WGS) entry which is preliminary data.</text>
</comment>
<reference evidence="25 26" key="1">
    <citation type="submission" date="2017-03" db="EMBL/GenBank/DDBJ databases">
        <title>Lifting the veil on microbial sulfur biogeochemistry in mining wastewaters.</title>
        <authorList>
            <person name="Kantor R.S."/>
            <person name="Colenbrander Nelson T."/>
            <person name="Marshall S."/>
            <person name="Bennett D."/>
            <person name="Apte S."/>
            <person name="Camacho D."/>
            <person name="Thomas B.C."/>
            <person name="Warren L.A."/>
            <person name="Banfield J.F."/>
        </authorList>
    </citation>
    <scope>NUCLEOTIDE SEQUENCE [LARGE SCALE GENOMIC DNA]</scope>
    <source>
        <strain evidence="25">32-69-9</strain>
    </source>
</reference>
<evidence type="ECO:0000256" key="8">
    <source>
        <dbReference type="ARBA" id="ARBA00019357"/>
    </source>
</evidence>
<evidence type="ECO:0000259" key="23">
    <source>
        <dbReference type="Pfam" id="PF02875"/>
    </source>
</evidence>
<keyword evidence="9 22" id="KW-0436">Ligase</keyword>
<evidence type="ECO:0000256" key="16">
    <source>
        <dbReference type="ARBA" id="ARBA00030592"/>
    </source>
</evidence>
<evidence type="ECO:0000256" key="13">
    <source>
        <dbReference type="ARBA" id="ARBA00022842"/>
    </source>
</evidence>
<comment type="function">
    <text evidence="2">Functions in two distinct reactions of the de novo folate biosynthetic pathway. Catalyzes the addition of a glutamate residue to dihydropteroate (7,8-dihydropteroate or H2Pte) to form dihydrofolate (7,8-dihydrofolate monoglutamate or H2Pte-Glu). Also catalyzes successive additions of L-glutamate to tetrahydrofolate or 10-formyltetrahydrofolate or 5,10-methylenetetrahydrofolate, leading to folylpolyglutamate derivatives.</text>
</comment>
<dbReference type="EC" id="6.3.2.17" evidence="7"/>
<evidence type="ECO:0000256" key="20">
    <source>
        <dbReference type="ARBA" id="ARBA00049035"/>
    </source>
</evidence>
<proteinExistence type="inferred from homology"/>
<dbReference type="GO" id="GO:0005524">
    <property type="term" value="F:ATP binding"/>
    <property type="evidence" value="ECO:0007669"/>
    <property type="project" value="UniProtKB-KW"/>
</dbReference>
<evidence type="ECO:0000256" key="4">
    <source>
        <dbReference type="ARBA" id="ARBA00005150"/>
    </source>
</evidence>
<evidence type="ECO:0000256" key="22">
    <source>
        <dbReference type="PIRNR" id="PIRNR001563"/>
    </source>
</evidence>
<dbReference type="InterPro" id="IPR036615">
    <property type="entry name" value="Mur_ligase_C_dom_sf"/>
</dbReference>
<dbReference type="FunFam" id="3.40.1190.10:FF:000011">
    <property type="entry name" value="Folylpolyglutamate synthase/dihydrofolate synthase"/>
    <property type="match status" value="1"/>
</dbReference>
<feature type="domain" description="Mur ligase central" evidence="24">
    <location>
        <begin position="43"/>
        <end position="259"/>
    </location>
</feature>
<evidence type="ECO:0000256" key="5">
    <source>
        <dbReference type="ARBA" id="ARBA00008276"/>
    </source>
</evidence>
<dbReference type="InterPro" id="IPR013221">
    <property type="entry name" value="Mur_ligase_cen"/>
</dbReference>
<dbReference type="SUPFAM" id="SSF53623">
    <property type="entry name" value="MurD-like peptide ligases, catalytic domain"/>
    <property type="match status" value="1"/>
</dbReference>
<keyword evidence="14" id="KW-0289">Folate biosynthesis</keyword>
<gene>
    <name evidence="25" type="ORF">B7Z01_01790</name>
</gene>
<name>A0A258FV74_9CAUL</name>
<dbReference type="PIRSF" id="PIRSF001563">
    <property type="entry name" value="Folylpolyglu_synth"/>
    <property type="match status" value="1"/>
</dbReference>
<evidence type="ECO:0000256" key="3">
    <source>
        <dbReference type="ARBA" id="ARBA00004799"/>
    </source>
</evidence>
<dbReference type="EMBL" id="NCEB01000003">
    <property type="protein sequence ID" value="OYX35652.1"/>
    <property type="molecule type" value="Genomic_DNA"/>
</dbReference>
<comment type="catalytic activity">
    <reaction evidence="20">
        <text>(6R)-5,10-methylenetetrahydrofolyl-(gamma-L-Glu)(n) + L-glutamate + ATP = (6R)-5,10-methylenetetrahydrofolyl-(gamma-L-Glu)(n+1) + ADP + phosphate + H(+)</text>
        <dbReference type="Rhea" id="RHEA:51912"/>
        <dbReference type="Rhea" id="RHEA-COMP:13257"/>
        <dbReference type="Rhea" id="RHEA-COMP:13258"/>
        <dbReference type="ChEBI" id="CHEBI:15378"/>
        <dbReference type="ChEBI" id="CHEBI:29985"/>
        <dbReference type="ChEBI" id="CHEBI:30616"/>
        <dbReference type="ChEBI" id="CHEBI:43474"/>
        <dbReference type="ChEBI" id="CHEBI:136572"/>
        <dbReference type="ChEBI" id="CHEBI:456216"/>
        <dbReference type="EC" id="6.3.2.17"/>
    </reaction>
</comment>
<evidence type="ECO:0000256" key="7">
    <source>
        <dbReference type="ARBA" id="ARBA00013025"/>
    </source>
</evidence>
<dbReference type="Gene3D" id="3.40.1190.10">
    <property type="entry name" value="Mur-like, catalytic domain"/>
    <property type="match status" value="1"/>
</dbReference>
<evidence type="ECO:0000256" key="6">
    <source>
        <dbReference type="ARBA" id="ARBA00013023"/>
    </source>
</evidence>
<dbReference type="SUPFAM" id="SSF53244">
    <property type="entry name" value="MurD-like peptide ligases, peptide-binding domain"/>
    <property type="match status" value="1"/>
</dbReference>
<dbReference type="PANTHER" id="PTHR11136">
    <property type="entry name" value="FOLYLPOLYGLUTAMATE SYNTHASE-RELATED"/>
    <property type="match status" value="1"/>
</dbReference>
<keyword evidence="12 22" id="KW-0067">ATP-binding</keyword>
<comment type="catalytic activity">
    <reaction evidence="18">
        <text>(6S)-5,6,7,8-tetrahydrofolyl-(gamma-L-Glu)(n) + L-glutamate + ATP = (6S)-5,6,7,8-tetrahydrofolyl-(gamma-L-Glu)(n+1) + ADP + phosphate + H(+)</text>
        <dbReference type="Rhea" id="RHEA:10580"/>
        <dbReference type="Rhea" id="RHEA-COMP:14738"/>
        <dbReference type="Rhea" id="RHEA-COMP:14740"/>
        <dbReference type="ChEBI" id="CHEBI:15378"/>
        <dbReference type="ChEBI" id="CHEBI:29985"/>
        <dbReference type="ChEBI" id="CHEBI:30616"/>
        <dbReference type="ChEBI" id="CHEBI:43474"/>
        <dbReference type="ChEBI" id="CHEBI:141005"/>
        <dbReference type="ChEBI" id="CHEBI:456216"/>
        <dbReference type="EC" id="6.3.2.17"/>
    </reaction>
</comment>
<evidence type="ECO:0000256" key="19">
    <source>
        <dbReference type="ARBA" id="ARBA00047808"/>
    </source>
</evidence>
<dbReference type="NCBIfam" id="TIGR01499">
    <property type="entry name" value="folC"/>
    <property type="match status" value="1"/>
</dbReference>
<accession>A0A258FV74</accession>